<gene>
    <name evidence="10" type="ORF">N7492_006342</name>
</gene>
<comment type="function">
    <text evidence="8">Mitochondrial mRNA stabilization factor.</text>
</comment>
<dbReference type="InterPro" id="IPR043519">
    <property type="entry name" value="NT_sf"/>
</dbReference>
<dbReference type="EMBL" id="JAPQKO010000004">
    <property type="protein sequence ID" value="KAJ5166046.1"/>
    <property type="molecule type" value="Genomic_DNA"/>
</dbReference>
<dbReference type="AlphaFoldDB" id="A0A9W9LMF6"/>
<evidence type="ECO:0000256" key="8">
    <source>
        <dbReference type="RuleBase" id="RU367062"/>
    </source>
</evidence>
<proteinExistence type="inferred from homology"/>
<comment type="function">
    <text evidence="1">Probable mitochondrial mRNA stabilization factor.</text>
</comment>
<dbReference type="GO" id="GO:0005743">
    <property type="term" value="C:mitochondrial inner membrane"/>
    <property type="evidence" value="ECO:0007669"/>
    <property type="project" value="UniProtKB-SubCell"/>
</dbReference>
<evidence type="ECO:0000256" key="6">
    <source>
        <dbReference type="ARBA" id="ARBA00023128"/>
    </source>
</evidence>
<dbReference type="SUPFAM" id="SSF81301">
    <property type="entry name" value="Nucleotidyltransferase"/>
    <property type="match status" value="1"/>
</dbReference>
<dbReference type="FunFam" id="3.30.460.10:FF:000044">
    <property type="entry name" value="ATPase synthesis protein 25, mitochondrial"/>
    <property type="match status" value="1"/>
</dbReference>
<dbReference type="OrthoDB" id="107372at2759"/>
<evidence type="ECO:0000256" key="9">
    <source>
        <dbReference type="SAM" id="MobiDB-lite"/>
    </source>
</evidence>
<dbReference type="Proteomes" id="UP001146351">
    <property type="component" value="Unassembled WGS sequence"/>
</dbReference>
<keyword evidence="5 8" id="KW-0809">Transit peptide</keyword>
<evidence type="ECO:0000256" key="4">
    <source>
        <dbReference type="ARBA" id="ARBA00022792"/>
    </source>
</evidence>
<dbReference type="PANTHER" id="PTHR28087:SF1">
    <property type="entry name" value="ATPASE SYNTHESIS PROTEIN 25, MITOCHONDRIAL"/>
    <property type="match status" value="1"/>
</dbReference>
<sequence length="675" mass="75507">MRRALLRGAGCRSCQHESFRSLLGVNAMPRPRQLPVLRPHFRRFSAVGTWRSDRPPNLEHPESHLSATEEGNEARGKDDSASVHVPWYLQEKPPIPESHRATGDLIPNVPENSPEMLSTLLEYSYKDLGLDSLKLFDLRALDIPAALGANTIMIIGTARSVKHLNVSADRLCRWLRSTYKLAPFADGLLGRNELKIKLRRKAKRARAASNSGTIIDEKDDGITTGWICVNAGVVDKDVARTQLSDAGFEGFGQVDAGTSVVVQIFTEEKRADVDLDGLWQKILDRAERKRHEDFGESPQTGASTNNRAPGSVGTFRQTRNFHTTIGKRAMDMSMNTSLDQSALATNMATKQVPGTGVNTESLLEMLVGLSHESARKELGTGPEDHESTVFLRLLHQSLPQDASSEDTATLYLRLSSIAVSRQHPTYSKDMLFSVFNKFLVDGYALSDKLAFEVVAALLAPRLANDHAATPALYLPEADIELAFQVLDRLHFRGIPILNYQVFNLLYQVVQTPRMPSAALNEGCSVTETTIDQLTESQSQMLTRLSKIIRTAEVPFDEHEARKLMVTLFRFEDYDQFWHLWRMFPLKGVGRTPEDYTQLFQLHADLGSETRARECLSMWVPMMERENTPIPLQGSVVDSIRRCLLVADPGIASPDNDSAPSFFWDTWMRCQPGHHS</sequence>
<evidence type="ECO:0000313" key="10">
    <source>
        <dbReference type="EMBL" id="KAJ5166046.1"/>
    </source>
</evidence>
<evidence type="ECO:0000256" key="2">
    <source>
        <dbReference type="ARBA" id="ARBA00004443"/>
    </source>
</evidence>
<dbReference type="GO" id="GO:0048255">
    <property type="term" value="P:mRNA stabilization"/>
    <property type="evidence" value="ECO:0007669"/>
    <property type="project" value="TreeGrafter"/>
</dbReference>
<keyword evidence="11" id="KW-1185">Reference proteome</keyword>
<dbReference type="Gene3D" id="3.30.460.10">
    <property type="entry name" value="Beta Polymerase, domain 2"/>
    <property type="match status" value="1"/>
</dbReference>
<reference evidence="10" key="1">
    <citation type="submission" date="2022-11" db="EMBL/GenBank/DDBJ databases">
        <authorList>
            <person name="Petersen C."/>
        </authorList>
    </citation>
    <scope>NUCLEOTIDE SEQUENCE</scope>
    <source>
        <strain evidence="10">IBT 21917</strain>
    </source>
</reference>
<keyword evidence="4 8" id="KW-0999">Mitochondrion inner membrane</keyword>
<dbReference type="PANTHER" id="PTHR28087">
    <property type="entry name" value="ATPASE SYNTHESIS PROTEIN 25, MITOCHONDRIAL"/>
    <property type="match status" value="1"/>
</dbReference>
<accession>A0A9W9LMF6</accession>
<keyword evidence="6 8" id="KW-0496">Mitochondrion</keyword>
<protein>
    <recommendedName>
        <fullName evidence="8">ATPase synthesis protein 25</fullName>
    </recommendedName>
</protein>
<keyword evidence="7 8" id="KW-0472">Membrane</keyword>
<dbReference type="InterPro" id="IPR040152">
    <property type="entry name" value="Atp25"/>
</dbReference>
<comment type="subcellular location">
    <subcellularLocation>
        <location evidence="2 8">Mitochondrion inner membrane</location>
        <topology evidence="2 8">Peripheral membrane protein</topology>
        <orientation evidence="2 8">Matrix side</orientation>
    </subcellularLocation>
</comment>
<feature type="compositionally biased region" description="Basic and acidic residues" evidence="9">
    <location>
        <begin position="52"/>
        <end position="63"/>
    </location>
</feature>
<evidence type="ECO:0000313" key="11">
    <source>
        <dbReference type="Proteomes" id="UP001146351"/>
    </source>
</evidence>
<dbReference type="Pfam" id="PF02410">
    <property type="entry name" value="RsfS"/>
    <property type="match status" value="1"/>
</dbReference>
<evidence type="ECO:0000256" key="3">
    <source>
        <dbReference type="ARBA" id="ARBA00010787"/>
    </source>
</evidence>
<feature type="compositionally biased region" description="Polar residues" evidence="9">
    <location>
        <begin position="297"/>
        <end position="314"/>
    </location>
</feature>
<feature type="region of interest" description="Disordered" evidence="9">
    <location>
        <begin position="290"/>
        <end position="314"/>
    </location>
</feature>
<evidence type="ECO:0000256" key="1">
    <source>
        <dbReference type="ARBA" id="ARBA00003470"/>
    </source>
</evidence>
<comment type="caution">
    <text evidence="10">The sequence shown here is derived from an EMBL/GenBank/DDBJ whole genome shotgun (WGS) entry which is preliminary data.</text>
</comment>
<feature type="region of interest" description="Disordered" evidence="9">
    <location>
        <begin position="52"/>
        <end position="79"/>
    </location>
</feature>
<evidence type="ECO:0000256" key="7">
    <source>
        <dbReference type="ARBA" id="ARBA00023136"/>
    </source>
</evidence>
<dbReference type="GO" id="GO:0140053">
    <property type="term" value="P:mitochondrial gene expression"/>
    <property type="evidence" value="ECO:0007669"/>
    <property type="project" value="UniProtKB-UniRule"/>
</dbReference>
<reference evidence="10" key="2">
    <citation type="journal article" date="2023" name="IMA Fungus">
        <title>Comparative genomic study of the Penicillium genus elucidates a diverse pangenome and 15 lateral gene transfer events.</title>
        <authorList>
            <person name="Petersen C."/>
            <person name="Sorensen T."/>
            <person name="Nielsen M.R."/>
            <person name="Sondergaard T.E."/>
            <person name="Sorensen J.L."/>
            <person name="Fitzpatrick D.A."/>
            <person name="Frisvad J.C."/>
            <person name="Nielsen K.L."/>
        </authorList>
    </citation>
    <scope>NUCLEOTIDE SEQUENCE</scope>
    <source>
        <strain evidence="10">IBT 21917</strain>
    </source>
</reference>
<comment type="similarity">
    <text evidence="3 8">Belongs to the ATP25 family.</text>
</comment>
<name>A0A9W9LMF6_9EURO</name>
<organism evidence="10 11">
    <name type="scientific">Penicillium capsulatum</name>
    <dbReference type="NCBI Taxonomy" id="69766"/>
    <lineage>
        <taxon>Eukaryota</taxon>
        <taxon>Fungi</taxon>
        <taxon>Dikarya</taxon>
        <taxon>Ascomycota</taxon>
        <taxon>Pezizomycotina</taxon>
        <taxon>Eurotiomycetes</taxon>
        <taxon>Eurotiomycetidae</taxon>
        <taxon>Eurotiales</taxon>
        <taxon>Aspergillaceae</taxon>
        <taxon>Penicillium</taxon>
    </lineage>
</organism>
<evidence type="ECO:0000256" key="5">
    <source>
        <dbReference type="ARBA" id="ARBA00022946"/>
    </source>
</evidence>